<evidence type="ECO:0000313" key="3">
    <source>
        <dbReference type="Proteomes" id="UP000003882"/>
    </source>
</evidence>
<name>B6XTG7_9BIFI</name>
<evidence type="ECO:0000313" key="2">
    <source>
        <dbReference type="EMBL" id="EEB21553.1"/>
    </source>
</evidence>
<dbReference type="EMBL" id="ABXY01000011">
    <property type="protein sequence ID" value="EEB21553.1"/>
    <property type="molecule type" value="Genomic_DNA"/>
</dbReference>
<evidence type="ECO:0000256" key="1">
    <source>
        <dbReference type="SAM" id="MobiDB-lite"/>
    </source>
</evidence>
<protein>
    <submittedName>
        <fullName evidence="2">Uncharacterized protein</fullName>
    </submittedName>
</protein>
<proteinExistence type="predicted"/>
<organism evidence="2 3">
    <name type="scientific">Bifidobacterium catenulatum DSM 16992 = JCM 1194 = LMG 11043</name>
    <dbReference type="NCBI Taxonomy" id="566552"/>
    <lineage>
        <taxon>Bacteria</taxon>
        <taxon>Bacillati</taxon>
        <taxon>Actinomycetota</taxon>
        <taxon>Actinomycetes</taxon>
        <taxon>Bifidobacteriales</taxon>
        <taxon>Bifidobacteriaceae</taxon>
        <taxon>Bifidobacterium</taxon>
    </lineage>
</organism>
<gene>
    <name evidence="2" type="ORF">BIFCAT_00510</name>
</gene>
<dbReference type="Proteomes" id="UP000003882">
    <property type="component" value="Unassembled WGS sequence"/>
</dbReference>
<sequence length="53" mass="5884">MTRSICPFIATPYLTCSTDDGGRCSMMIPFSPMANGKPTQAANGHRPQRVRRR</sequence>
<accession>B6XTG7</accession>
<reference evidence="2 3" key="1">
    <citation type="submission" date="2008-10" db="EMBL/GenBank/DDBJ databases">
        <title>Draft genome sequence of Bifidobacterium catenulatum (DSM 16992).</title>
        <authorList>
            <person name="Sudarsanam P."/>
            <person name="Ley R."/>
            <person name="Guruge J."/>
            <person name="Turnbaugh P.J."/>
            <person name="Mahowald M."/>
            <person name="Liep D."/>
            <person name="Gordon J."/>
        </authorList>
    </citation>
    <scope>NUCLEOTIDE SEQUENCE [LARGE SCALE GENOMIC DNA]</scope>
    <source>
        <strain evidence="2 3">DSM 16992</strain>
    </source>
</reference>
<comment type="caution">
    <text evidence="2">The sequence shown here is derived from an EMBL/GenBank/DDBJ whole genome shotgun (WGS) entry which is preliminary data.</text>
</comment>
<feature type="region of interest" description="Disordered" evidence="1">
    <location>
        <begin position="31"/>
        <end position="53"/>
    </location>
</feature>
<dbReference type="AlphaFoldDB" id="B6XTG7"/>
<reference evidence="2 3" key="2">
    <citation type="submission" date="2008-10" db="EMBL/GenBank/DDBJ databases">
        <authorList>
            <person name="Fulton L."/>
            <person name="Clifton S."/>
            <person name="Fulton B."/>
            <person name="Xu J."/>
            <person name="Minx P."/>
            <person name="Pepin K.H."/>
            <person name="Johnson M."/>
            <person name="Bhonagiri V."/>
            <person name="Nash W.E."/>
            <person name="Mardis E.R."/>
            <person name="Wilson R.K."/>
        </authorList>
    </citation>
    <scope>NUCLEOTIDE SEQUENCE [LARGE SCALE GENOMIC DNA]</scope>
    <source>
        <strain evidence="2 3">DSM 16992</strain>
    </source>
</reference>